<dbReference type="STRING" id="1458461.BN1012_Phect1797"/>
<evidence type="ECO:0000256" key="1">
    <source>
        <dbReference type="SAM" id="Phobius"/>
    </source>
</evidence>
<name>X5MND1_9HYPH</name>
<dbReference type="KEGG" id="pect:BN1012_Phect1797"/>
<keyword evidence="1" id="KW-0472">Membrane</keyword>
<accession>X5MND1</accession>
<sequence length="58" mass="6177">MFYWIVTFFVLSLLAGAIGFGGLATGFAWSGLAVLVLLVLLLVGGFLMQVADELQNGR</sequence>
<dbReference type="RefSeq" id="WP_122381327.1">
    <property type="nucleotide sequence ID" value="NZ_HG966617.1"/>
</dbReference>
<dbReference type="EMBL" id="HG966617">
    <property type="protein sequence ID" value="CDO60011.1"/>
    <property type="molecule type" value="Genomic_DNA"/>
</dbReference>
<protein>
    <submittedName>
        <fullName evidence="2">Uncharacterized protein</fullName>
    </submittedName>
</protein>
<dbReference type="HOGENOM" id="CLU_2970891_0_0_5"/>
<keyword evidence="3" id="KW-1185">Reference proteome</keyword>
<dbReference type="AlphaFoldDB" id="X5MND1"/>
<feature type="transmembrane region" description="Helical" evidence="1">
    <location>
        <begin position="29"/>
        <end position="48"/>
    </location>
</feature>
<dbReference type="Proteomes" id="UP000032160">
    <property type="component" value="Chromosome I"/>
</dbReference>
<proteinExistence type="predicted"/>
<organism evidence="2 3">
    <name type="scientific">Candidatus Phaeomarinibacter ectocarpi</name>
    <dbReference type="NCBI Taxonomy" id="1458461"/>
    <lineage>
        <taxon>Bacteria</taxon>
        <taxon>Pseudomonadati</taxon>
        <taxon>Pseudomonadota</taxon>
        <taxon>Alphaproteobacteria</taxon>
        <taxon>Hyphomicrobiales</taxon>
        <taxon>Parvibaculaceae</taxon>
        <taxon>Candidatus Phaeomarinibacter</taxon>
    </lineage>
</organism>
<keyword evidence="1" id="KW-1133">Transmembrane helix</keyword>
<keyword evidence="1" id="KW-0812">Transmembrane</keyword>
<evidence type="ECO:0000313" key="3">
    <source>
        <dbReference type="Proteomes" id="UP000032160"/>
    </source>
</evidence>
<gene>
    <name evidence="2" type="ORF">BN1012_Phect1797</name>
</gene>
<reference evidence="2 3" key="1">
    <citation type="journal article" date="2014" name="Front. Genet.">
        <title>Genome and metabolic network of "Candidatus Phaeomarinobacter ectocarpi" Ec32, a new candidate genus of Alphaproteobacteria frequently associated with brown algae.</title>
        <authorList>
            <person name="Dittami S.M."/>
            <person name="Barbeyron T."/>
            <person name="Boyen C."/>
            <person name="Cambefort J."/>
            <person name="Collet G."/>
            <person name="Delage L."/>
            <person name="Gobet A."/>
            <person name="Groisillier A."/>
            <person name="Leblanc C."/>
            <person name="Michel G."/>
            <person name="Scornet D."/>
            <person name="Siegel A."/>
            <person name="Tapia J.E."/>
            <person name="Tonon T."/>
        </authorList>
    </citation>
    <scope>NUCLEOTIDE SEQUENCE [LARGE SCALE GENOMIC DNA]</scope>
    <source>
        <strain evidence="2 3">Ec32</strain>
    </source>
</reference>
<evidence type="ECO:0000313" key="2">
    <source>
        <dbReference type="EMBL" id="CDO60011.1"/>
    </source>
</evidence>